<name>A0A2M9ZE99_9LEPT</name>
<evidence type="ECO:0000313" key="12">
    <source>
        <dbReference type="EMBL" id="MFB5736675.1"/>
    </source>
</evidence>
<evidence type="ECO:0000256" key="6">
    <source>
        <dbReference type="ARBA" id="ARBA00022833"/>
    </source>
</evidence>
<keyword evidence="5 9" id="KW-0671">Queuosine biosynthesis</keyword>
<dbReference type="UniPathway" id="UPA00391"/>
<feature type="binding site" evidence="11">
    <location>
        <position position="33"/>
    </location>
    <ligand>
        <name>Zn(2+)</name>
        <dbReference type="ChEBI" id="CHEBI:29105"/>
    </ligand>
</feature>
<feature type="active site" description="Proton acceptor" evidence="10">
    <location>
        <position position="27"/>
    </location>
</feature>
<organism evidence="13 14">
    <name type="scientific">Leptospira wolffii</name>
    <dbReference type="NCBI Taxonomy" id="409998"/>
    <lineage>
        <taxon>Bacteria</taxon>
        <taxon>Pseudomonadati</taxon>
        <taxon>Spirochaetota</taxon>
        <taxon>Spirochaetia</taxon>
        <taxon>Leptospirales</taxon>
        <taxon>Leptospiraceae</taxon>
        <taxon>Leptospira</taxon>
    </lineage>
</organism>
<dbReference type="FunFam" id="3.30.479.10:FF:000001">
    <property type="entry name" value="6-carboxy-5,6,7,8-tetrahydropterin synthase"/>
    <property type="match status" value="1"/>
</dbReference>
<dbReference type="PANTHER" id="PTHR12589:SF7">
    <property type="entry name" value="6-PYRUVOYL TETRAHYDROBIOPTERIN SYNTHASE"/>
    <property type="match status" value="1"/>
</dbReference>
<protein>
    <recommendedName>
        <fullName evidence="3 9">6-carboxy-5,6,7,8-tetrahydropterin synthase</fullName>
        <ecNumber evidence="9">4.-.-.-</ecNumber>
    </recommendedName>
</protein>
<dbReference type="Proteomes" id="UP001580391">
    <property type="component" value="Unassembled WGS sequence"/>
</dbReference>
<evidence type="ECO:0000313" key="13">
    <source>
        <dbReference type="EMBL" id="PJZ66647.1"/>
    </source>
</evidence>
<dbReference type="PIRSF" id="PIRSF006113">
    <property type="entry name" value="PTP_synth"/>
    <property type="match status" value="1"/>
</dbReference>
<feature type="active site" description="Charge relay system" evidence="10">
    <location>
        <position position="111"/>
    </location>
</feature>
<dbReference type="NCBIfam" id="TIGR03367">
    <property type="entry name" value="queuosine_QueD"/>
    <property type="match status" value="1"/>
</dbReference>
<dbReference type="RefSeq" id="WP_016546435.1">
    <property type="nucleotide sequence ID" value="NZ_JBHILI010000005.1"/>
</dbReference>
<evidence type="ECO:0000256" key="3">
    <source>
        <dbReference type="ARBA" id="ARBA00018141"/>
    </source>
</evidence>
<dbReference type="Pfam" id="PF01242">
    <property type="entry name" value="PTPS"/>
    <property type="match status" value="1"/>
</dbReference>
<evidence type="ECO:0000313" key="15">
    <source>
        <dbReference type="Proteomes" id="UP001580391"/>
    </source>
</evidence>
<dbReference type="InterPro" id="IPR038418">
    <property type="entry name" value="6-PTP_synth/QueD_sf"/>
</dbReference>
<dbReference type="AlphaFoldDB" id="A0A2M9ZE99"/>
<comment type="cofactor">
    <cofactor evidence="9 11">
        <name>Zn(2+)</name>
        <dbReference type="ChEBI" id="CHEBI:29105"/>
    </cofactor>
    <text evidence="9 11">Binds 1 zinc ion per subunit.</text>
</comment>
<comment type="catalytic activity">
    <reaction evidence="8 9">
        <text>7,8-dihydroneopterin 3'-triphosphate + H2O = 6-carboxy-5,6,7,8-tetrahydropterin + triphosphate + acetaldehyde + 2 H(+)</text>
        <dbReference type="Rhea" id="RHEA:27966"/>
        <dbReference type="ChEBI" id="CHEBI:15343"/>
        <dbReference type="ChEBI" id="CHEBI:15377"/>
        <dbReference type="ChEBI" id="CHEBI:15378"/>
        <dbReference type="ChEBI" id="CHEBI:18036"/>
        <dbReference type="ChEBI" id="CHEBI:58462"/>
        <dbReference type="ChEBI" id="CHEBI:61032"/>
        <dbReference type="EC" id="4.1.2.50"/>
    </reaction>
</comment>
<dbReference type="GO" id="GO:0070497">
    <property type="term" value="F:6-carboxytetrahydropterin synthase activity"/>
    <property type="evidence" value="ECO:0007669"/>
    <property type="project" value="UniProtKB-EC"/>
</dbReference>
<keyword evidence="6 9" id="KW-0862">Zinc</keyword>
<keyword evidence="15" id="KW-1185">Reference proteome</keyword>
<dbReference type="InterPro" id="IPR007115">
    <property type="entry name" value="6-PTP_synth/QueD"/>
</dbReference>
<accession>A0A2M9ZE99</accession>
<evidence type="ECO:0000256" key="2">
    <source>
        <dbReference type="ARBA" id="ARBA00008900"/>
    </source>
</evidence>
<comment type="similarity">
    <text evidence="2 9">Belongs to the PTPS family. QueD subfamily.</text>
</comment>
<reference evidence="13 14" key="1">
    <citation type="submission" date="2017-07" db="EMBL/GenBank/DDBJ databases">
        <title>Leptospira spp. isolated from tropical soils.</title>
        <authorList>
            <person name="Thibeaux R."/>
            <person name="Iraola G."/>
            <person name="Ferres I."/>
            <person name="Bierque E."/>
            <person name="Girault D."/>
            <person name="Soupe-Gilbert M.-E."/>
            <person name="Picardeau M."/>
            <person name="Goarant C."/>
        </authorList>
    </citation>
    <scope>NUCLEOTIDE SEQUENCE [LARGE SCALE GENOMIC DNA]</scope>
    <source>
        <strain evidence="13 14">FH2-C-A2</strain>
    </source>
</reference>
<keyword evidence="4 9" id="KW-0479">Metal-binding</keyword>
<evidence type="ECO:0000256" key="8">
    <source>
        <dbReference type="ARBA" id="ARBA00048807"/>
    </source>
</evidence>
<feature type="active site" description="Charge relay system" evidence="10">
    <location>
        <position position="72"/>
    </location>
</feature>
<reference evidence="12 15" key="2">
    <citation type="submission" date="2024-09" db="EMBL/GenBank/DDBJ databases">
        <title>Taxonomic and Genotyping Characterization of Leptospira Strains isolated from Multiple Sources in Colombia highlights the importance of intermediate species.</title>
        <authorList>
            <person name="Torres Higuera L."/>
            <person name="Rojas Tapias D."/>
            <person name="Jimenez Velasquez S."/>
            <person name="Renjifo Ibanez C."/>
        </authorList>
    </citation>
    <scope>NUCLEOTIDE SEQUENCE [LARGE SCALE GENOMIC DNA]</scope>
    <source>
        <strain evidence="12 15">Lep080</strain>
    </source>
</reference>
<dbReference type="Gene3D" id="3.30.479.10">
    <property type="entry name" value="6-pyruvoyl tetrahydropterin synthase/QueD"/>
    <property type="match status" value="1"/>
</dbReference>
<evidence type="ECO:0000313" key="14">
    <source>
        <dbReference type="Proteomes" id="UP000231912"/>
    </source>
</evidence>
<evidence type="ECO:0000256" key="4">
    <source>
        <dbReference type="ARBA" id="ARBA00022723"/>
    </source>
</evidence>
<comment type="pathway">
    <text evidence="1 9">Purine metabolism; 7-cyano-7-deazaguanine biosynthesis.</text>
</comment>
<proteinExistence type="inferred from homology"/>
<evidence type="ECO:0000256" key="9">
    <source>
        <dbReference type="PIRNR" id="PIRNR006113"/>
    </source>
</evidence>
<dbReference type="EC" id="4.-.-.-" evidence="9"/>
<evidence type="ECO:0000256" key="10">
    <source>
        <dbReference type="PIRSR" id="PIRSR006113-1"/>
    </source>
</evidence>
<evidence type="ECO:0000256" key="7">
    <source>
        <dbReference type="ARBA" id="ARBA00023239"/>
    </source>
</evidence>
<dbReference type="EMBL" id="JBHILJ010000004">
    <property type="protein sequence ID" value="MFB5736675.1"/>
    <property type="molecule type" value="Genomic_DNA"/>
</dbReference>
<dbReference type="GO" id="GO:0008616">
    <property type="term" value="P:tRNA queuosine(34) biosynthetic process"/>
    <property type="evidence" value="ECO:0007669"/>
    <property type="project" value="UniProtKB-KW"/>
</dbReference>
<dbReference type="SUPFAM" id="SSF55620">
    <property type="entry name" value="Tetrahydrobiopterin biosynthesis enzymes-like"/>
    <property type="match status" value="1"/>
</dbReference>
<gene>
    <name evidence="13" type="primary">queD</name>
    <name evidence="12" type="ORF">ACE5IX_09165</name>
    <name evidence="13" type="ORF">CH371_00595</name>
</gene>
<dbReference type="EMBL" id="NPDT01000001">
    <property type="protein sequence ID" value="PJZ66647.1"/>
    <property type="molecule type" value="Genomic_DNA"/>
</dbReference>
<evidence type="ECO:0000256" key="1">
    <source>
        <dbReference type="ARBA" id="ARBA00005061"/>
    </source>
</evidence>
<feature type="binding site" evidence="11">
    <location>
        <position position="16"/>
    </location>
    <ligand>
        <name>Zn(2+)</name>
        <dbReference type="ChEBI" id="CHEBI:29105"/>
    </ligand>
</feature>
<dbReference type="PANTHER" id="PTHR12589">
    <property type="entry name" value="PYRUVOYL TETRAHYDROBIOPTERIN SYNTHASE"/>
    <property type="match status" value="1"/>
</dbReference>
<feature type="binding site" evidence="11">
    <location>
        <position position="31"/>
    </location>
    <ligand>
        <name>Zn(2+)</name>
        <dbReference type="ChEBI" id="CHEBI:29105"/>
    </ligand>
</feature>
<comment type="caution">
    <text evidence="13">The sequence shown here is derived from an EMBL/GenBank/DDBJ whole genome shotgun (WGS) entry which is preliminary data.</text>
</comment>
<sequence length="126" mass="14777">MEEIELTKEFRFDAAHYLPNLPEGHKCKRMHGHSFRFKVHLKGQIDPHTGWLMDFAEVSKVIKPLLENYLDHYLLNEIQGLENPTSENISIWLWQRIKPQLPLLYKITLNETCTSACVYEGPSKKV</sequence>
<dbReference type="Proteomes" id="UP000231912">
    <property type="component" value="Unassembled WGS sequence"/>
</dbReference>
<keyword evidence="7 9" id="KW-0456">Lyase</keyword>
<evidence type="ECO:0000256" key="5">
    <source>
        <dbReference type="ARBA" id="ARBA00022785"/>
    </source>
</evidence>
<dbReference type="GO" id="GO:0046872">
    <property type="term" value="F:metal ion binding"/>
    <property type="evidence" value="ECO:0007669"/>
    <property type="project" value="UniProtKB-KW"/>
</dbReference>
<evidence type="ECO:0000256" key="11">
    <source>
        <dbReference type="PIRSR" id="PIRSR006113-2"/>
    </source>
</evidence>